<dbReference type="Proteomes" id="UP001060215">
    <property type="component" value="Chromosome 5"/>
</dbReference>
<sequence>MLERVVFLHYTPYYLVIEFLHQLYLYCRLHEALEDHWQIFHINLEVWAKEREVAGLRASLNTLMSEVQRLNKLCAERKEAKDSLRKKWKKIEEFDGRRSELESIYNALLKDFF</sequence>
<keyword evidence="2" id="KW-1185">Reference proteome</keyword>
<accession>A0ACC0HAI3</accession>
<comment type="caution">
    <text evidence="1">The sequence shown here is derived from an EMBL/GenBank/DDBJ whole genome shotgun (WGS) entry which is preliminary data.</text>
</comment>
<dbReference type="EMBL" id="CM045762">
    <property type="protein sequence ID" value="KAI8009979.1"/>
    <property type="molecule type" value="Genomic_DNA"/>
</dbReference>
<organism evidence="1 2">
    <name type="scientific">Camellia lanceoleosa</name>
    <dbReference type="NCBI Taxonomy" id="1840588"/>
    <lineage>
        <taxon>Eukaryota</taxon>
        <taxon>Viridiplantae</taxon>
        <taxon>Streptophyta</taxon>
        <taxon>Embryophyta</taxon>
        <taxon>Tracheophyta</taxon>
        <taxon>Spermatophyta</taxon>
        <taxon>Magnoliopsida</taxon>
        <taxon>eudicotyledons</taxon>
        <taxon>Gunneridae</taxon>
        <taxon>Pentapetalae</taxon>
        <taxon>asterids</taxon>
        <taxon>Ericales</taxon>
        <taxon>Theaceae</taxon>
        <taxon>Camellia</taxon>
    </lineage>
</organism>
<evidence type="ECO:0000313" key="2">
    <source>
        <dbReference type="Proteomes" id="UP001060215"/>
    </source>
</evidence>
<reference evidence="1 2" key="1">
    <citation type="journal article" date="2022" name="Plant J.">
        <title>Chromosome-level genome of Camellia lanceoleosa provides a valuable resource for understanding genome evolution and self-incompatibility.</title>
        <authorList>
            <person name="Gong W."/>
            <person name="Xiao S."/>
            <person name="Wang L."/>
            <person name="Liao Z."/>
            <person name="Chang Y."/>
            <person name="Mo W."/>
            <person name="Hu G."/>
            <person name="Li W."/>
            <person name="Zhao G."/>
            <person name="Zhu H."/>
            <person name="Hu X."/>
            <person name="Ji K."/>
            <person name="Xiang X."/>
            <person name="Song Q."/>
            <person name="Yuan D."/>
            <person name="Jin S."/>
            <person name="Zhang L."/>
        </authorList>
    </citation>
    <scope>NUCLEOTIDE SEQUENCE [LARGE SCALE GENOMIC DNA]</scope>
    <source>
        <strain evidence="1">SQ_2022a</strain>
    </source>
</reference>
<proteinExistence type="predicted"/>
<name>A0ACC0HAI3_9ERIC</name>
<gene>
    <name evidence="1" type="ORF">LOK49_LG06G01399</name>
</gene>
<protein>
    <submittedName>
        <fullName evidence="1">AUGMIN subunit 5</fullName>
    </submittedName>
</protein>
<evidence type="ECO:0000313" key="1">
    <source>
        <dbReference type="EMBL" id="KAI8009979.1"/>
    </source>
</evidence>